<dbReference type="InterPro" id="IPR023352">
    <property type="entry name" value="MAPEG-like_dom_sf"/>
</dbReference>
<dbReference type="Gene3D" id="1.20.120.550">
    <property type="entry name" value="Membrane associated eicosanoid/glutathione metabolism-like domain"/>
    <property type="match status" value="1"/>
</dbReference>
<comment type="subcellular location">
    <subcellularLocation>
        <location evidence="1">Membrane</location>
    </subcellularLocation>
</comment>
<accession>A0ABS7PZG5</accession>
<evidence type="ECO:0000256" key="1">
    <source>
        <dbReference type="ARBA" id="ARBA00004370"/>
    </source>
</evidence>
<evidence type="ECO:0000256" key="4">
    <source>
        <dbReference type="ARBA" id="ARBA00023136"/>
    </source>
</evidence>
<dbReference type="RefSeq" id="WP_222993289.1">
    <property type="nucleotide sequence ID" value="NZ_JAINVV010000014.1"/>
</dbReference>
<organism evidence="6 7">
    <name type="scientific">Sphingomonas colocasiae</name>
    <dbReference type="NCBI Taxonomy" id="1848973"/>
    <lineage>
        <taxon>Bacteria</taxon>
        <taxon>Pseudomonadati</taxon>
        <taxon>Pseudomonadota</taxon>
        <taxon>Alphaproteobacteria</taxon>
        <taxon>Sphingomonadales</taxon>
        <taxon>Sphingomonadaceae</taxon>
        <taxon>Sphingomonas</taxon>
    </lineage>
</organism>
<keyword evidence="7" id="KW-1185">Reference proteome</keyword>
<feature type="transmembrane region" description="Helical" evidence="5">
    <location>
        <begin position="92"/>
        <end position="111"/>
    </location>
</feature>
<keyword evidence="2 5" id="KW-0812">Transmembrane</keyword>
<feature type="transmembrane region" description="Helical" evidence="5">
    <location>
        <begin position="6"/>
        <end position="27"/>
    </location>
</feature>
<reference evidence="6 7" key="1">
    <citation type="submission" date="2021-08" db="EMBL/GenBank/DDBJ databases">
        <authorList>
            <person name="Tuo L."/>
        </authorList>
    </citation>
    <scope>NUCLEOTIDE SEQUENCE [LARGE SCALE GENOMIC DNA]</scope>
    <source>
        <strain evidence="6 7">JCM 31229</strain>
    </source>
</reference>
<evidence type="ECO:0000256" key="2">
    <source>
        <dbReference type="ARBA" id="ARBA00022692"/>
    </source>
</evidence>
<feature type="transmembrane region" description="Helical" evidence="5">
    <location>
        <begin position="118"/>
        <end position="137"/>
    </location>
</feature>
<dbReference type="Proteomes" id="UP000706039">
    <property type="component" value="Unassembled WGS sequence"/>
</dbReference>
<evidence type="ECO:0000256" key="3">
    <source>
        <dbReference type="ARBA" id="ARBA00022989"/>
    </source>
</evidence>
<keyword evidence="4 5" id="KW-0472">Membrane</keyword>
<dbReference type="EMBL" id="JAINVV010000014">
    <property type="protein sequence ID" value="MBY8826035.1"/>
    <property type="molecule type" value="Genomic_DNA"/>
</dbReference>
<evidence type="ECO:0000313" key="7">
    <source>
        <dbReference type="Proteomes" id="UP000706039"/>
    </source>
</evidence>
<protein>
    <submittedName>
        <fullName evidence="6">MAPEG family protein</fullName>
    </submittedName>
</protein>
<dbReference type="Pfam" id="PF01124">
    <property type="entry name" value="MAPEG"/>
    <property type="match status" value="1"/>
</dbReference>
<comment type="caution">
    <text evidence="6">The sequence shown here is derived from an EMBL/GenBank/DDBJ whole genome shotgun (WGS) entry which is preliminary data.</text>
</comment>
<gene>
    <name evidence="6" type="ORF">K7G82_27285</name>
</gene>
<evidence type="ECO:0000313" key="6">
    <source>
        <dbReference type="EMBL" id="MBY8826035.1"/>
    </source>
</evidence>
<name>A0ABS7PZG5_9SPHN</name>
<dbReference type="SUPFAM" id="SSF161084">
    <property type="entry name" value="MAPEG domain-like"/>
    <property type="match status" value="1"/>
</dbReference>
<keyword evidence="3 5" id="KW-1133">Transmembrane helix</keyword>
<evidence type="ECO:0000256" key="5">
    <source>
        <dbReference type="SAM" id="Phobius"/>
    </source>
</evidence>
<proteinExistence type="predicted"/>
<feature type="transmembrane region" description="Helical" evidence="5">
    <location>
        <begin position="66"/>
        <end position="86"/>
    </location>
</feature>
<sequence>MTVPTAILWPTFALVALVFAVWFVLFVQRMAHIRRNPPRREDFATGDAAMRYFEPVEMPANNLRNLFEMPVLYLALVPLLLFTHQAGHAQVALAWIYVALRAIHSFIHIGPKKVQPRFMVYLASCATLSAMWIGFFVDMVAAV</sequence>
<dbReference type="InterPro" id="IPR001129">
    <property type="entry name" value="Membr-assoc_MAPEG"/>
</dbReference>